<dbReference type="Gene3D" id="3.40.390.30">
    <property type="entry name" value="Metalloproteases ('zincins'), catalytic domain"/>
    <property type="match status" value="1"/>
</dbReference>
<keyword evidence="3 7" id="KW-0479">Metal-binding</keyword>
<dbReference type="InterPro" id="IPR020549">
    <property type="entry name" value="YbeY_CS"/>
</dbReference>
<feature type="binding site" evidence="7">
    <location>
        <position position="133"/>
    </location>
    <ligand>
        <name>Zn(2+)</name>
        <dbReference type="ChEBI" id="CHEBI:29105"/>
        <note>catalytic</note>
    </ligand>
</feature>
<dbReference type="SUPFAM" id="SSF55486">
    <property type="entry name" value="Metalloproteases ('zincins'), catalytic domain"/>
    <property type="match status" value="1"/>
</dbReference>
<dbReference type="GO" id="GO:0006364">
    <property type="term" value="P:rRNA processing"/>
    <property type="evidence" value="ECO:0007669"/>
    <property type="project" value="UniProtKB-UniRule"/>
</dbReference>
<feature type="binding site" evidence="7">
    <location>
        <position position="139"/>
    </location>
    <ligand>
        <name>Zn(2+)</name>
        <dbReference type="ChEBI" id="CHEBI:29105"/>
        <note>catalytic</note>
    </ligand>
</feature>
<dbReference type="GO" id="GO:0004521">
    <property type="term" value="F:RNA endonuclease activity"/>
    <property type="evidence" value="ECO:0007669"/>
    <property type="project" value="UniProtKB-UniRule"/>
</dbReference>
<dbReference type="EC" id="3.1.-.-" evidence="7"/>
<organism evidence="8 9">
    <name type="scientific">Mesorhizobium ciceri</name>
    <dbReference type="NCBI Taxonomy" id="39645"/>
    <lineage>
        <taxon>Bacteria</taxon>
        <taxon>Pseudomonadati</taxon>
        <taxon>Pseudomonadota</taxon>
        <taxon>Alphaproteobacteria</taxon>
        <taxon>Hyphomicrobiales</taxon>
        <taxon>Phyllobacteriaceae</taxon>
        <taxon>Mesorhizobium</taxon>
    </lineage>
</organism>
<keyword evidence="5 7" id="KW-0378">Hydrolase</keyword>
<evidence type="ECO:0000256" key="3">
    <source>
        <dbReference type="ARBA" id="ARBA00022723"/>
    </source>
</evidence>
<dbReference type="GO" id="GO:0005737">
    <property type="term" value="C:cytoplasm"/>
    <property type="evidence" value="ECO:0007669"/>
    <property type="project" value="UniProtKB-SubCell"/>
</dbReference>
<evidence type="ECO:0000256" key="4">
    <source>
        <dbReference type="ARBA" id="ARBA00022759"/>
    </source>
</evidence>
<dbReference type="GO" id="GO:0004222">
    <property type="term" value="F:metalloendopeptidase activity"/>
    <property type="evidence" value="ECO:0007669"/>
    <property type="project" value="InterPro"/>
</dbReference>
<protein>
    <recommendedName>
        <fullName evidence="7">Endoribonuclease YbeY</fullName>
        <ecNumber evidence="7">3.1.-.-</ecNumber>
    </recommendedName>
</protein>
<keyword evidence="9" id="KW-1185">Reference proteome</keyword>
<feature type="binding site" evidence="7">
    <location>
        <position position="129"/>
    </location>
    <ligand>
        <name>Zn(2+)</name>
        <dbReference type="ChEBI" id="CHEBI:29105"/>
        <note>catalytic</note>
    </ligand>
</feature>
<dbReference type="EMBL" id="CP088147">
    <property type="protein sequence ID" value="UTU51908.1"/>
    <property type="molecule type" value="Genomic_DNA"/>
</dbReference>
<keyword evidence="7" id="KW-0698">rRNA processing</keyword>
<keyword evidence="7" id="KW-0690">Ribosome biogenesis</keyword>
<evidence type="ECO:0000256" key="7">
    <source>
        <dbReference type="HAMAP-Rule" id="MF_00009"/>
    </source>
</evidence>
<dbReference type="InterPro" id="IPR002036">
    <property type="entry name" value="YbeY"/>
</dbReference>
<keyword evidence="4 7" id="KW-0255">Endonuclease</keyword>
<accession>A0AB38TBC0</accession>
<dbReference type="GO" id="GO:0008270">
    <property type="term" value="F:zinc ion binding"/>
    <property type="evidence" value="ECO:0007669"/>
    <property type="project" value="UniProtKB-UniRule"/>
</dbReference>
<dbReference type="InterPro" id="IPR023091">
    <property type="entry name" value="MetalPrtase_cat_dom_sf_prd"/>
</dbReference>
<keyword evidence="7" id="KW-0963">Cytoplasm</keyword>
<dbReference type="KEGG" id="mcic:A4R28_28240"/>
<comment type="subcellular location">
    <subcellularLocation>
        <location evidence="7">Cytoplasm</location>
    </subcellularLocation>
</comment>
<comment type="function">
    <text evidence="7">Single strand-specific metallo-endoribonuclease involved in late-stage 70S ribosome quality control and in maturation of the 3' terminus of the 16S rRNA.</text>
</comment>
<reference evidence="8 9" key="1">
    <citation type="journal article" date="2022" name="Microbiol. Resour. Announc.">
        <title>Complete Genome Sequence of Mesorhizobium ciceri Strain R30, a Rhizobium Used as a Commercial Inoculant for Chickpea in Argentina.</title>
        <authorList>
            <person name="Foresto E."/>
            <person name="Revale S."/>
            <person name="Primo E."/>
            <person name="Nievas F."/>
            <person name="Carezzano E."/>
            <person name="Puente M."/>
            <person name="Alzari P."/>
            <person name="Mart M."/>
            <person name="Ben-Assaya M."/>
            <person name="Mornico D."/>
            <person name="Santoro M."/>
            <person name="Mart F."/>
            <person name="Giordano W."/>
            <person name="Bogino P."/>
        </authorList>
    </citation>
    <scope>NUCLEOTIDE SEQUENCE [LARGE SCALE GENOMIC DNA]</scope>
    <source>
        <strain evidence="8 9">R30</strain>
    </source>
</reference>
<gene>
    <name evidence="7 8" type="primary">ybeY</name>
    <name evidence="8" type="ORF">LRP29_00155</name>
</gene>
<dbReference type="PANTHER" id="PTHR46986">
    <property type="entry name" value="ENDORIBONUCLEASE YBEY, CHLOROPLASTIC"/>
    <property type="match status" value="1"/>
</dbReference>
<dbReference type="NCBIfam" id="TIGR00043">
    <property type="entry name" value="rRNA maturation RNase YbeY"/>
    <property type="match status" value="1"/>
</dbReference>
<dbReference type="Pfam" id="PF02130">
    <property type="entry name" value="YbeY"/>
    <property type="match status" value="1"/>
</dbReference>
<dbReference type="PROSITE" id="PS01306">
    <property type="entry name" value="UPF0054"/>
    <property type="match status" value="1"/>
</dbReference>
<comment type="similarity">
    <text evidence="1 7">Belongs to the endoribonuclease YbeY family.</text>
</comment>
<evidence type="ECO:0000256" key="5">
    <source>
        <dbReference type="ARBA" id="ARBA00022801"/>
    </source>
</evidence>
<dbReference type="GeneID" id="91559193"/>
<sequence>MPEDIISGDGNIPVDIDIAVEAGNWPDEASLTRLVDRAVKAAFAETGVAGRSELSLVFSDDAHIQVLNAGWRGKDKPTNVLSFPAFPFAQGGPLPPMLGDIVLAAETVAHEAVLEDKPVENHITHLVIHGLLHLLGYDHETEAEAEAMEAVERAALARLAIPDPYA</sequence>
<comment type="cofactor">
    <cofactor evidence="7">
        <name>Zn(2+)</name>
        <dbReference type="ChEBI" id="CHEBI:29105"/>
    </cofactor>
    <text evidence="7">Binds 1 zinc ion.</text>
</comment>
<keyword evidence="6 7" id="KW-0862">Zinc</keyword>
<evidence type="ECO:0000313" key="8">
    <source>
        <dbReference type="EMBL" id="UTU51908.1"/>
    </source>
</evidence>
<dbReference type="RefSeq" id="WP_013527905.1">
    <property type="nucleotide sequence ID" value="NZ_CP015062.1"/>
</dbReference>
<dbReference type="PANTHER" id="PTHR46986:SF1">
    <property type="entry name" value="ENDORIBONUCLEASE YBEY, CHLOROPLASTIC"/>
    <property type="match status" value="1"/>
</dbReference>
<proteinExistence type="inferred from homology"/>
<keyword evidence="2 7" id="KW-0540">Nuclease</keyword>
<evidence type="ECO:0000256" key="6">
    <source>
        <dbReference type="ARBA" id="ARBA00022833"/>
    </source>
</evidence>
<evidence type="ECO:0000256" key="1">
    <source>
        <dbReference type="ARBA" id="ARBA00010875"/>
    </source>
</evidence>
<dbReference type="HAMAP" id="MF_00009">
    <property type="entry name" value="Endoribonucl_YbeY"/>
    <property type="match status" value="1"/>
</dbReference>
<evidence type="ECO:0000256" key="2">
    <source>
        <dbReference type="ARBA" id="ARBA00022722"/>
    </source>
</evidence>
<evidence type="ECO:0000313" key="9">
    <source>
        <dbReference type="Proteomes" id="UP001060070"/>
    </source>
</evidence>
<dbReference type="AlphaFoldDB" id="A0AB38TBC0"/>
<dbReference type="Proteomes" id="UP001060070">
    <property type="component" value="Chromosome"/>
</dbReference>
<name>A0AB38TBC0_9HYPH</name>